<dbReference type="InterPro" id="IPR044880">
    <property type="entry name" value="NCX_ion-bd_dom_sf"/>
</dbReference>
<dbReference type="Pfam" id="PF00690">
    <property type="entry name" value="Cation_ATPase_N"/>
    <property type="match status" value="2"/>
</dbReference>
<sequence length="2479" mass="270088">MALDDTDHSHEFASDAPRVGVDRQSSWHPYHQISANIANGYMNLLLICVPLGICLAVFKLPPLIVFSLNLLAIPPLIAWITYAIGELYSPIGRMGVELLKATLGNPVEVLVLGCCFFVAGIRQKRVQFDRTTTSIMSSLTIIVVISLMISTIMSIFPPTDENDSVRRDQSYILRISHATAIVLFVLCLIFFYFEFYSHPNLFRVDATQSRVNENAETHPCHHDNPQSRAGLNRWVASLVLIVAIAAVVGCAHFLLLTVDEVARTVGVSSAFLVAVLVPVLGNASKTFTIVTIAKQNSVDLAVRAVIGTNLRLLILVMPALVLVGWIFEQPLTLQFDPFDATILFLAIMVMNYLTQDGRSNYFEGLVLMGTYVIILVAFEVRPMQPENVIYLSVGAQDGTESQDCGQPLPPIITISNADLSSPESRSLIINELSLDGRPQPDPLRSASSPNTLVLPTGGGRPRVTSVTSLSETVVGTSSSCASYRTRSASDATAYSTTQDYQEYHDPVIPAAESGSFGISPAALDAMFEARSLDVFFSLGGLFGLAHALQSDCSRGIKWEEHELSKRSPEGSRPCSFFNRVKVFGSNRLPEKKTKSLLQLMWEALHDRVLLLLTAAATISLILGLYQTFGQPHESGEPKVEWVEGTAIMAAVVVVVVVSTFNDYEKERQFAALNKKVATPSNLNLSMMKSPSLTWSGQTFEVSTYDVVVGDLLRLEAGDLIPADGILVSGFNVRCDESSITGESDTRKKTPANEIGRLQKTGAHLEKPDPFFVSGCKVIEGVGTYMVTGVGEHSTHGRIMMTLVDENEPTPLQQKLATIADQIAIIGMTAALMLFAILTIKFLFQLSRSTDTVLGKGQAFVRIVIISIAVVVIAVPEGLPLAVTLALAIAITRMLKDNNLVRIMSSCETMGSVTTVCCDKTGTLTMNQMTVVSGTIGMQYGFGSVEGVEIPEIQDVAAPELIARLSAQTKFILLQSITVNSTAVESQDGTYIGSRTEMALLSFAKEFLEVHPLAEQRANAEIVQMISFDSNRKCMAVVVNLGGIYRMYVKGAPEVLLEQCSHVLVDESDGNSNTKPLEDYRGQVTDILRSYSSRSLRMIGFAYRDFPSAWPPINIEPLDNDPTLAPFEEVMKDMTFLGIFGIQDPLRPGVTAAISKCRNAGVKVTMVTGDNIDTAKAIATQSGILDADGIFMDGPTFRGLSKSELHNVLPRLQVLARSSPEDKRNVVKGLKELGEVVAVTGDGTNDAPALKAADVGFSMGVSGTDIALEASSIILMDDNFSSIVKAIEWGRTVNDAIKKFLQFQITVNISAVALTFISAVANDSVESILTPVQMLWVNLIMDTFAAMALATDPPSESVLHKKPESKSAPMISIIMWKMIIVQSTYQLLVTLILNFAGLRILGYDAGRQDSLETLVFNTFVWMQFFNQYNNRNLDNRFNVFEGIHKNWYFLVMNVVTVVGQLLIIFFGGSALSTVRLDGTQWIISLFLGAMSLVVGVLARLVPDSWVMSLVSQFSGWHRAEMHEQSLAEQQQQQLDESTPLLGDTHNSRLPTRYRDSTPGSARMESTSNSERAKETGTSNLSTTWTTSQSTFGCTAQQLQKLIESRNLESLQALGGLAGLEASLITNRDTGLSRDETILNTAAPDARRRAFGDNRLPIRRDPKFWQLLWMAYNDYVLFLLTGAASVSLGLGLYQALGTPRTPDNPPVEWVEGVAILVAIVIIVLAGALNDFQKQYQFRKLNRKQQDRNVKVIRSGRTQELPIHDVVVGDIVQLEPGDVIPADGILVHGLLLRCDESSMTGESELRPKVAADEAVQIASSADENLVQSTPDEDPFIISGTKVAEGMGRFLTIATGRDSIYGKTLAALETEPTPTPLQVKLAGLAKNIAICGGIVALIFFAILLIKFLAQLPSGTRTATQNGQLFLNIFIISLTVVVIAVPEGLPLAVTLSLAFATTRMLRNGNLVRSLQVCETMGNATSICSDKTGTLTQNKMTVVACCIGTSAQRANTASSVSEYLSGLPPGVKQILKDSIIINSTAFETESSSFVGSRTESALLTLAREALGMGSVELERSNAVVTYLVPFDSSRKCMITVIRLKNNKFRAYVKGASEILLRSCATTVETPRYELLPTPLLHEGIESIQDVINSYAALSWRTIVLAYRDFDTWPPHHGLEGSSSDHNAMIPLDRIVQNLTFLAVMGIQDPLRDGVQEAIQTCAQAGVTVRMVTGDNIITAKAIAEKAGILNEQRDVAMEAADFRTLNQAQQIEIIPRLKVLARSTPEDKRTLVIRLREMGEIVAVTGDGTNDASALKAADVGFSMGISGTEVAREASSIVLMDDNFTSIIKAIMWGRAVNDAFQITITITSVGLTFVSAIANGNEQSVLTSVQLMWINLFQDTMAALALATDPPTVNILDRKPVPRSAPLISISMWKMIVGQSIYQMAVTVVLYFAGSSIFHYHSSEEKAQLQTAIFNTYVWLQIFNMFK</sequence>
<keyword evidence="11" id="KW-0460">Magnesium</keyword>
<dbReference type="InterPro" id="IPR018303">
    <property type="entry name" value="ATPase_P-typ_P_site"/>
</dbReference>
<dbReference type="Gene3D" id="1.20.1110.10">
    <property type="entry name" value="Calcium-transporting ATPase, transmembrane domain"/>
    <property type="match status" value="2"/>
</dbReference>
<feature type="transmembrane region" description="Helical" evidence="19">
    <location>
        <begin position="133"/>
        <end position="156"/>
    </location>
</feature>
<dbReference type="PROSITE" id="PS00154">
    <property type="entry name" value="ATPASE_E1_E2"/>
    <property type="match status" value="2"/>
</dbReference>
<dbReference type="Pfam" id="PF01699">
    <property type="entry name" value="Na_Ca_ex"/>
    <property type="match status" value="1"/>
</dbReference>
<feature type="transmembrane region" description="Helical" evidence="19">
    <location>
        <begin position="1711"/>
        <end position="1729"/>
    </location>
</feature>
<dbReference type="PANTHER" id="PTHR24093">
    <property type="entry name" value="CATION TRANSPORTING ATPASE"/>
    <property type="match status" value="1"/>
</dbReference>
<feature type="transmembrane region" description="Helical" evidence="19">
    <location>
        <begin position="300"/>
        <end position="327"/>
    </location>
</feature>
<dbReference type="SFLD" id="SFLDG00002">
    <property type="entry name" value="C1.7:_P-type_atpase_like"/>
    <property type="match status" value="2"/>
</dbReference>
<evidence type="ECO:0000256" key="4">
    <source>
        <dbReference type="ARBA" id="ARBA00022554"/>
    </source>
</evidence>
<evidence type="ECO:0000256" key="2">
    <source>
        <dbReference type="ARBA" id="ARBA00008170"/>
    </source>
</evidence>
<feature type="transmembrane region" description="Helical" evidence="19">
    <location>
        <begin position="40"/>
        <end position="58"/>
    </location>
</feature>
<feature type="domain" description="Cation-transporting P-type ATPase N-terminal" evidence="21">
    <location>
        <begin position="540"/>
        <end position="624"/>
    </location>
</feature>
<keyword evidence="12" id="KW-1278">Translocase</keyword>
<dbReference type="NCBIfam" id="TIGR01494">
    <property type="entry name" value="ATPase_P-type"/>
    <property type="match status" value="4"/>
</dbReference>
<feature type="transmembrane region" description="Helical" evidence="19">
    <location>
        <begin position="2433"/>
        <end position="2453"/>
    </location>
</feature>
<evidence type="ECO:0000256" key="15">
    <source>
        <dbReference type="ARBA" id="ARBA00023136"/>
    </source>
</evidence>
<feature type="transmembrane region" description="Helical" evidence="19">
    <location>
        <begin position="1884"/>
        <end position="1904"/>
    </location>
</feature>
<comment type="similarity">
    <text evidence="2">Belongs to the Ca(2+):cation antiporter (CaCA) (TC 2.A.19) family.</text>
</comment>
<dbReference type="SUPFAM" id="SSF81665">
    <property type="entry name" value="Calcium ATPase, transmembrane domain M"/>
    <property type="match status" value="2"/>
</dbReference>
<evidence type="ECO:0000256" key="1">
    <source>
        <dbReference type="ARBA" id="ARBA00004128"/>
    </source>
</evidence>
<feature type="domain" description="Cation-transporting P-type ATPase N-terminal" evidence="21">
    <location>
        <begin position="1611"/>
        <end position="1690"/>
    </location>
</feature>
<feature type="region of interest" description="Disordered" evidence="20">
    <location>
        <begin position="1537"/>
        <end position="1583"/>
    </location>
</feature>
<dbReference type="SMART" id="SM00831">
    <property type="entry name" value="Cation_ATPase_N"/>
    <property type="match status" value="2"/>
</dbReference>
<evidence type="ECO:0000256" key="7">
    <source>
        <dbReference type="ARBA" id="ARBA00022723"/>
    </source>
</evidence>
<dbReference type="Proteomes" id="UP000249363">
    <property type="component" value="Unassembled WGS sequence"/>
</dbReference>
<comment type="caution">
    <text evidence="22">The sequence shown here is derived from an EMBL/GenBank/DDBJ whole genome shotgun (WGS) entry which is preliminary data.</text>
</comment>
<name>A0A364L073_TALAM</name>
<dbReference type="GO" id="GO:0005524">
    <property type="term" value="F:ATP binding"/>
    <property type="evidence" value="ECO:0007669"/>
    <property type="project" value="UniProtKB-KW"/>
</dbReference>
<dbReference type="Gene3D" id="3.40.1110.10">
    <property type="entry name" value="Calcium-transporting ATPase, cytoplasmic domain N"/>
    <property type="match status" value="2"/>
</dbReference>
<dbReference type="GO" id="GO:0046872">
    <property type="term" value="F:metal ion binding"/>
    <property type="evidence" value="ECO:0007669"/>
    <property type="project" value="UniProtKB-KW"/>
</dbReference>
<dbReference type="RefSeq" id="XP_040733729.1">
    <property type="nucleotide sequence ID" value="XM_040877678.1"/>
</dbReference>
<evidence type="ECO:0000259" key="21">
    <source>
        <dbReference type="SMART" id="SM00831"/>
    </source>
</evidence>
<comment type="similarity">
    <text evidence="16 19">Belongs to the cation transport ATPase (P-type) (TC 3.A.3) family.</text>
</comment>
<evidence type="ECO:0000256" key="18">
    <source>
        <dbReference type="ARBA" id="ARBA00059328"/>
    </source>
</evidence>
<feature type="compositionally biased region" description="Low complexity" evidence="20">
    <location>
        <begin position="1574"/>
        <end position="1583"/>
    </location>
</feature>
<feature type="transmembrane region" description="Helical" evidence="19">
    <location>
        <begin position="103"/>
        <end position="121"/>
    </location>
</feature>
<feature type="transmembrane region" description="Helical" evidence="19">
    <location>
        <begin position="234"/>
        <end position="255"/>
    </location>
</feature>
<reference evidence="22 23" key="1">
    <citation type="journal article" date="2017" name="Biotechnol. Biofuels">
        <title>Differential beta-glucosidase expression as a function of carbon source availability in Talaromyces amestolkiae: a genomic and proteomic approach.</title>
        <authorList>
            <person name="de Eugenio L.I."/>
            <person name="Mendez-Liter J.A."/>
            <person name="Nieto-Dominguez M."/>
            <person name="Alonso L."/>
            <person name="Gil-Munoz J."/>
            <person name="Barriuso J."/>
            <person name="Prieto A."/>
            <person name="Martinez M.J."/>
        </authorList>
    </citation>
    <scope>NUCLEOTIDE SEQUENCE [LARGE SCALE GENOMIC DNA]</scope>
    <source>
        <strain evidence="22 23">CIB</strain>
    </source>
</reference>
<evidence type="ECO:0000313" key="22">
    <source>
        <dbReference type="EMBL" id="RAO69213.1"/>
    </source>
</evidence>
<dbReference type="GO" id="GO:0016887">
    <property type="term" value="F:ATP hydrolysis activity"/>
    <property type="evidence" value="ECO:0007669"/>
    <property type="project" value="InterPro"/>
</dbReference>
<feature type="transmembrane region" description="Helical" evidence="19">
    <location>
        <begin position="1372"/>
        <end position="1397"/>
    </location>
</feature>
<dbReference type="FunFam" id="1.20.1110.10:FF:000039">
    <property type="entry name" value="Calcium-transporting ATPase"/>
    <property type="match status" value="1"/>
</dbReference>
<feature type="compositionally biased region" description="Polar residues" evidence="20">
    <location>
        <begin position="1556"/>
        <end position="1568"/>
    </location>
</feature>
<feature type="transmembrane region" description="Helical" evidence="19">
    <location>
        <begin position="863"/>
        <end position="891"/>
    </location>
</feature>
<organism evidence="22 23">
    <name type="scientific">Talaromyces amestolkiae</name>
    <dbReference type="NCBI Taxonomy" id="1196081"/>
    <lineage>
        <taxon>Eukaryota</taxon>
        <taxon>Fungi</taxon>
        <taxon>Dikarya</taxon>
        <taxon>Ascomycota</taxon>
        <taxon>Pezizomycotina</taxon>
        <taxon>Eurotiomycetes</taxon>
        <taxon>Eurotiomycetidae</taxon>
        <taxon>Eurotiales</taxon>
        <taxon>Trichocomaceae</taxon>
        <taxon>Talaromyces</taxon>
        <taxon>Talaromyces sect. Talaromyces</taxon>
    </lineage>
</organism>
<dbReference type="NCBIfam" id="TIGR01517">
    <property type="entry name" value="ATPase-IIB_Ca"/>
    <property type="match status" value="2"/>
</dbReference>
<comment type="function">
    <text evidence="18">This magnesium-dependent enzyme catalyzes the hydrolysis of ATP coupled with the transport of calcium. Transports the calcium to the vacuole and participates in the control of the cytosolic free calcium.</text>
</comment>
<dbReference type="InterPro" id="IPR004014">
    <property type="entry name" value="ATPase_P-typ_cation-transptr_N"/>
</dbReference>
<evidence type="ECO:0000256" key="19">
    <source>
        <dbReference type="RuleBase" id="RU361146"/>
    </source>
</evidence>
<evidence type="ECO:0000256" key="14">
    <source>
        <dbReference type="ARBA" id="ARBA00023065"/>
    </source>
</evidence>
<evidence type="ECO:0000256" key="13">
    <source>
        <dbReference type="ARBA" id="ARBA00022989"/>
    </source>
</evidence>
<dbReference type="InterPro" id="IPR001757">
    <property type="entry name" value="P_typ_ATPase"/>
</dbReference>
<dbReference type="EMBL" id="MIKG01000009">
    <property type="protein sequence ID" value="RAO69213.1"/>
    <property type="molecule type" value="Genomic_DNA"/>
</dbReference>
<dbReference type="InterPro" id="IPR036412">
    <property type="entry name" value="HAD-like_sf"/>
</dbReference>
<accession>A0A364L073</accession>
<dbReference type="GO" id="GO:0005388">
    <property type="term" value="F:P-type calcium transporter activity"/>
    <property type="evidence" value="ECO:0007669"/>
    <property type="project" value="UniProtKB-EC"/>
</dbReference>
<comment type="function">
    <text evidence="19">Catalyzes the hydrolysis of ATP coupled with the transport of calcium.</text>
</comment>
<keyword evidence="14 19" id="KW-0406">Ion transport</keyword>
<keyword evidence="13 19" id="KW-1133">Transmembrane helix</keyword>
<dbReference type="Pfam" id="PF00122">
    <property type="entry name" value="E1-E2_ATPase"/>
    <property type="match status" value="2"/>
</dbReference>
<dbReference type="SUPFAM" id="SSF81660">
    <property type="entry name" value="Metal cation-transporting ATPase, ATP-binding domain N"/>
    <property type="match status" value="2"/>
</dbReference>
<comment type="caution">
    <text evidence="19">Lacks conserved residue(s) required for the propagation of feature annotation.</text>
</comment>
<evidence type="ECO:0000256" key="10">
    <source>
        <dbReference type="ARBA" id="ARBA00022840"/>
    </source>
</evidence>
<evidence type="ECO:0000256" key="8">
    <source>
        <dbReference type="ARBA" id="ARBA00022741"/>
    </source>
</evidence>
<protein>
    <recommendedName>
        <fullName evidence="19">Calcium-transporting ATPase</fullName>
        <ecNumber evidence="19">7.2.2.10</ecNumber>
    </recommendedName>
</protein>
<dbReference type="GO" id="GO:0005886">
    <property type="term" value="C:plasma membrane"/>
    <property type="evidence" value="ECO:0007669"/>
    <property type="project" value="TreeGrafter"/>
</dbReference>
<dbReference type="FunFam" id="3.40.50.1000:FF:000018">
    <property type="entry name" value="Calcium-transporting ATPase"/>
    <property type="match status" value="1"/>
</dbReference>
<keyword evidence="5 19" id="KW-0109">Calcium transport</keyword>
<feature type="transmembrane region" description="Helical" evidence="19">
    <location>
        <begin position="171"/>
        <end position="193"/>
    </location>
</feature>
<dbReference type="GO" id="GO:0006874">
    <property type="term" value="P:intracellular calcium ion homeostasis"/>
    <property type="evidence" value="ECO:0007669"/>
    <property type="project" value="UniProtKB-ARBA"/>
</dbReference>
<keyword evidence="8 19" id="KW-0547">Nucleotide-binding</keyword>
<dbReference type="Pfam" id="PF00689">
    <property type="entry name" value="Cation_ATPase_C"/>
    <property type="match status" value="2"/>
</dbReference>
<dbReference type="Gene3D" id="1.20.1420.30">
    <property type="entry name" value="NCX, central ion-binding region"/>
    <property type="match status" value="1"/>
</dbReference>
<dbReference type="GO" id="GO:0005774">
    <property type="term" value="C:vacuolar membrane"/>
    <property type="evidence" value="ECO:0007669"/>
    <property type="project" value="UniProtKB-SubCell"/>
</dbReference>
<dbReference type="SFLD" id="SFLDF00027">
    <property type="entry name" value="p-type_atpase"/>
    <property type="match status" value="2"/>
</dbReference>
<evidence type="ECO:0000256" key="5">
    <source>
        <dbReference type="ARBA" id="ARBA00022568"/>
    </source>
</evidence>
<feature type="transmembrane region" description="Helical" evidence="19">
    <location>
        <begin position="1480"/>
        <end position="1500"/>
    </location>
</feature>
<feature type="transmembrane region" description="Helical" evidence="19">
    <location>
        <begin position="63"/>
        <end position="83"/>
    </location>
</feature>
<evidence type="ECO:0000256" key="6">
    <source>
        <dbReference type="ARBA" id="ARBA00022692"/>
    </source>
</evidence>
<dbReference type="InterPro" id="IPR023298">
    <property type="entry name" value="ATPase_P-typ_TM_dom_sf"/>
</dbReference>
<dbReference type="PRINTS" id="PR00119">
    <property type="entry name" value="CATATPASE"/>
</dbReference>
<dbReference type="InterPro" id="IPR006068">
    <property type="entry name" value="ATPase_P-typ_cation-transptr_C"/>
</dbReference>
<keyword evidence="6 19" id="KW-0812">Transmembrane</keyword>
<keyword evidence="10 19" id="KW-0067">ATP-binding</keyword>
<evidence type="ECO:0000256" key="17">
    <source>
        <dbReference type="ARBA" id="ARBA00048694"/>
    </source>
</evidence>
<dbReference type="InterPro" id="IPR004837">
    <property type="entry name" value="NaCa_Exmemb"/>
</dbReference>
<dbReference type="CDD" id="cd02081">
    <property type="entry name" value="P-type_ATPase_Ca_PMCA-like"/>
    <property type="match status" value="2"/>
</dbReference>
<keyword evidence="7" id="KW-0479">Metal-binding</keyword>
<gene>
    <name evidence="22" type="ORF">BHQ10_005225</name>
</gene>
<keyword evidence="9 19" id="KW-0106">Calcium</keyword>
<dbReference type="Gene3D" id="2.70.150.10">
    <property type="entry name" value="Calcium-transporting ATPase, cytoplasmic transduction domain A"/>
    <property type="match status" value="2"/>
</dbReference>
<feature type="transmembrane region" description="Helical" evidence="19">
    <location>
        <begin position="822"/>
        <end position="843"/>
    </location>
</feature>
<feature type="region of interest" description="Disordered" evidence="20">
    <location>
        <begin position="436"/>
        <end position="460"/>
    </location>
</feature>
<dbReference type="InterPro" id="IPR044492">
    <property type="entry name" value="P_typ_ATPase_HD_dom"/>
</dbReference>
<dbReference type="Gene3D" id="3.40.50.1000">
    <property type="entry name" value="HAD superfamily/HAD-like"/>
    <property type="match status" value="2"/>
</dbReference>
<comment type="subcellular location">
    <subcellularLocation>
        <location evidence="19">Membrane</location>
        <topology evidence="19">Multi-pass membrane protein</topology>
    </subcellularLocation>
    <subcellularLocation>
        <location evidence="1">Vacuole membrane</location>
        <topology evidence="1">Multi-pass membrane protein</topology>
    </subcellularLocation>
</comment>
<dbReference type="FunFam" id="2.70.150.10:FF:000028">
    <property type="entry name" value="Calcium-transporting ATPase"/>
    <property type="match status" value="2"/>
</dbReference>
<dbReference type="PANTHER" id="PTHR24093:SF369">
    <property type="entry name" value="CALCIUM-TRANSPORTING ATPASE"/>
    <property type="match status" value="1"/>
</dbReference>
<dbReference type="OrthoDB" id="3352408at2759"/>
<dbReference type="GeneID" id="63794441"/>
<evidence type="ECO:0000256" key="16">
    <source>
        <dbReference type="ARBA" id="ARBA00038148"/>
    </source>
</evidence>
<dbReference type="Pfam" id="PF13246">
    <property type="entry name" value="Cation_ATPase"/>
    <property type="match status" value="2"/>
</dbReference>
<dbReference type="FunFam" id="3.40.50.1000:FF:000028">
    <property type="entry name" value="Calcium-transporting P-type ATPase, putative"/>
    <property type="match status" value="1"/>
</dbReference>
<dbReference type="STRING" id="1196081.A0A364L073"/>
<dbReference type="EC" id="7.2.2.10" evidence="19"/>
<feature type="transmembrane region" description="Helical" evidence="19">
    <location>
        <begin position="1673"/>
        <end position="1691"/>
    </location>
</feature>
<keyword evidence="3 19" id="KW-0813">Transport</keyword>
<evidence type="ECO:0000313" key="23">
    <source>
        <dbReference type="Proteomes" id="UP000249363"/>
    </source>
</evidence>
<proteinExistence type="inferred from homology"/>
<evidence type="ECO:0000256" key="3">
    <source>
        <dbReference type="ARBA" id="ARBA00022448"/>
    </source>
</evidence>
<feature type="transmembrane region" description="Helical" evidence="19">
    <location>
        <begin position="1446"/>
        <end position="1468"/>
    </location>
</feature>
<dbReference type="InterPro" id="IPR023299">
    <property type="entry name" value="ATPase_P-typ_cyto_dom_N"/>
</dbReference>
<dbReference type="SUPFAM" id="SSF56784">
    <property type="entry name" value="HAD-like"/>
    <property type="match status" value="2"/>
</dbReference>
<dbReference type="SUPFAM" id="SSF81653">
    <property type="entry name" value="Calcium ATPase, transduction domain A"/>
    <property type="match status" value="2"/>
</dbReference>
<dbReference type="InterPro" id="IPR008250">
    <property type="entry name" value="ATPase_P-typ_transduc_dom_A_sf"/>
</dbReference>
<dbReference type="InterPro" id="IPR006408">
    <property type="entry name" value="P-type_ATPase_IIB"/>
</dbReference>
<evidence type="ECO:0000256" key="11">
    <source>
        <dbReference type="ARBA" id="ARBA00022842"/>
    </source>
</evidence>
<keyword evidence="23" id="KW-1185">Reference proteome</keyword>
<keyword evidence="4" id="KW-0926">Vacuole</keyword>
<dbReference type="InterPro" id="IPR023214">
    <property type="entry name" value="HAD_sf"/>
</dbReference>
<evidence type="ECO:0000256" key="12">
    <source>
        <dbReference type="ARBA" id="ARBA00022967"/>
    </source>
</evidence>
<keyword evidence="15 19" id="KW-0472">Membrane</keyword>
<comment type="catalytic activity">
    <reaction evidence="17 19">
        <text>Ca(2+)(in) + ATP + H2O = Ca(2+)(out) + ADP + phosphate + H(+)</text>
        <dbReference type="Rhea" id="RHEA:18105"/>
        <dbReference type="ChEBI" id="CHEBI:15377"/>
        <dbReference type="ChEBI" id="CHEBI:15378"/>
        <dbReference type="ChEBI" id="CHEBI:29108"/>
        <dbReference type="ChEBI" id="CHEBI:30616"/>
        <dbReference type="ChEBI" id="CHEBI:43474"/>
        <dbReference type="ChEBI" id="CHEBI:456216"/>
        <dbReference type="EC" id="7.2.2.10"/>
    </reaction>
</comment>
<dbReference type="InterPro" id="IPR059000">
    <property type="entry name" value="ATPase_P-type_domA"/>
</dbReference>
<evidence type="ECO:0000256" key="9">
    <source>
        <dbReference type="ARBA" id="ARBA00022837"/>
    </source>
</evidence>
<feature type="transmembrane region" description="Helical" evidence="19">
    <location>
        <begin position="361"/>
        <end position="380"/>
    </location>
</feature>
<dbReference type="SFLD" id="SFLDS00003">
    <property type="entry name" value="Haloacid_Dehalogenase"/>
    <property type="match status" value="2"/>
</dbReference>
<evidence type="ECO:0000256" key="20">
    <source>
        <dbReference type="SAM" id="MobiDB-lite"/>
    </source>
</evidence>
<feature type="transmembrane region" description="Helical" evidence="19">
    <location>
        <begin position="1924"/>
        <end position="1951"/>
    </location>
</feature>